<proteinExistence type="predicted"/>
<accession>A0A1H7JHR6</accession>
<dbReference type="Proteomes" id="UP000198916">
    <property type="component" value="Unassembled WGS sequence"/>
</dbReference>
<feature type="chain" id="PRO_5011519644" evidence="1">
    <location>
        <begin position="21"/>
        <end position="358"/>
    </location>
</feature>
<dbReference type="STRING" id="332977.SAMN05421740_102549"/>
<organism evidence="2 3">
    <name type="scientific">Parapedobacter koreensis</name>
    <dbReference type="NCBI Taxonomy" id="332977"/>
    <lineage>
        <taxon>Bacteria</taxon>
        <taxon>Pseudomonadati</taxon>
        <taxon>Bacteroidota</taxon>
        <taxon>Sphingobacteriia</taxon>
        <taxon>Sphingobacteriales</taxon>
        <taxon>Sphingobacteriaceae</taxon>
        <taxon>Parapedobacter</taxon>
    </lineage>
</organism>
<name>A0A1H7JHR6_9SPHI</name>
<sequence>MKRNPISMITVAMAMSFFFAACSQQQKEAGQDGQIGRFSFVEHPELKSIDILLDGQPYTSYCYADSLKKPVLFPLRTAGGHFVTRGWPVAPRANERTDHPHHIGLWFNYGNVNGLDFWNNSTAIPAEKQAGYGSIIHAAVDKLESSGDEGRLEVTKYWVGPQGDSLLREKTRYVFNVVDEQTTAIGLDIQLTALTAVSMEDNKEGVLGIRVARELEHPSDEPATFTDANGIVTEVTQANNEGLTGQYISSEGVVGDEVWGTRGKWVTLNGTLGGEDVALVILDHPQNPGFPTYWHARGYGLFAANPLGQKELSGGKDVLDFKLAKDTSTRFNYQVLIHSGSKWDAATINQLFTTFSDQ</sequence>
<evidence type="ECO:0000313" key="3">
    <source>
        <dbReference type="Proteomes" id="UP000198916"/>
    </source>
</evidence>
<dbReference type="InterPro" id="IPR029475">
    <property type="entry name" value="DUF6807"/>
</dbReference>
<dbReference type="PROSITE" id="PS51257">
    <property type="entry name" value="PROKAR_LIPOPROTEIN"/>
    <property type="match status" value="1"/>
</dbReference>
<evidence type="ECO:0000313" key="2">
    <source>
        <dbReference type="EMBL" id="SEK73560.1"/>
    </source>
</evidence>
<keyword evidence="1" id="KW-0732">Signal</keyword>
<reference evidence="3" key="1">
    <citation type="submission" date="2016-10" db="EMBL/GenBank/DDBJ databases">
        <authorList>
            <person name="Varghese N."/>
            <person name="Submissions S."/>
        </authorList>
    </citation>
    <scope>NUCLEOTIDE SEQUENCE [LARGE SCALE GENOMIC DNA]</scope>
    <source>
        <strain evidence="3">Jip14</strain>
    </source>
</reference>
<evidence type="ECO:0000256" key="1">
    <source>
        <dbReference type="SAM" id="SignalP"/>
    </source>
</evidence>
<dbReference type="EMBL" id="FNZR01000002">
    <property type="protein sequence ID" value="SEK73560.1"/>
    <property type="molecule type" value="Genomic_DNA"/>
</dbReference>
<gene>
    <name evidence="2" type="ORF">SAMN05421740_102549</name>
</gene>
<keyword evidence="3" id="KW-1185">Reference proteome</keyword>
<protein>
    <submittedName>
        <fullName evidence="2">Methane oxygenase PmoA</fullName>
    </submittedName>
</protein>
<dbReference type="AlphaFoldDB" id="A0A1H7JHR6"/>
<dbReference type="Pfam" id="PF14100">
    <property type="entry name" value="DUF6807"/>
    <property type="match status" value="1"/>
</dbReference>
<feature type="signal peptide" evidence="1">
    <location>
        <begin position="1"/>
        <end position="20"/>
    </location>
</feature>